<comment type="similarity">
    <text evidence="4">Belongs to the DASH complex SPC19 family.</text>
</comment>
<keyword evidence="10" id="KW-0539">Nucleus</keyword>
<evidence type="ECO:0000256" key="6">
    <source>
        <dbReference type="ARBA" id="ARBA00022454"/>
    </source>
</evidence>
<dbReference type="PANTHER" id="PTHR28262">
    <property type="entry name" value="DASH COMPLEX SUBUNIT SPC19"/>
    <property type="match status" value="1"/>
</dbReference>
<evidence type="ECO:0000256" key="1">
    <source>
        <dbReference type="ARBA" id="ARBA00004123"/>
    </source>
</evidence>
<keyword evidence="9" id="KW-0206">Cytoskeleton</keyword>
<dbReference type="EMBL" id="JBAHYK010000154">
    <property type="protein sequence ID" value="KAL0577451.1"/>
    <property type="molecule type" value="Genomic_DNA"/>
</dbReference>
<evidence type="ECO:0000313" key="15">
    <source>
        <dbReference type="Proteomes" id="UP001465976"/>
    </source>
</evidence>
<evidence type="ECO:0000256" key="4">
    <source>
        <dbReference type="ARBA" id="ARBA00008952"/>
    </source>
</evidence>
<proteinExistence type="inferred from homology"/>
<organism evidence="14 15">
    <name type="scientific">Marasmius crinis-equi</name>
    <dbReference type="NCBI Taxonomy" id="585013"/>
    <lineage>
        <taxon>Eukaryota</taxon>
        <taxon>Fungi</taxon>
        <taxon>Dikarya</taxon>
        <taxon>Basidiomycota</taxon>
        <taxon>Agaricomycotina</taxon>
        <taxon>Agaricomycetes</taxon>
        <taxon>Agaricomycetidae</taxon>
        <taxon>Agaricales</taxon>
        <taxon>Marasmiineae</taxon>
        <taxon>Marasmiaceae</taxon>
        <taxon>Marasmius</taxon>
    </lineage>
</organism>
<evidence type="ECO:0000256" key="3">
    <source>
        <dbReference type="ARBA" id="ARBA00004629"/>
    </source>
</evidence>
<evidence type="ECO:0000256" key="8">
    <source>
        <dbReference type="ARBA" id="ARBA00022838"/>
    </source>
</evidence>
<sequence>MSLEDVCEEVFLLIDEGTVKRYKSELTDEIEPAVTELIGRAEDGLKALIQKENQLQAKIDVAKSRPLKPSAGRTMASQKLEQRRLNTLTRQREQLEADLEALEAEVKQMVRVSLSHLVQPLSAENQ</sequence>
<evidence type="ECO:0000256" key="10">
    <source>
        <dbReference type="ARBA" id="ARBA00023242"/>
    </source>
</evidence>
<keyword evidence="6" id="KW-0158">Chromosome</keyword>
<reference evidence="14 15" key="1">
    <citation type="submission" date="2024-02" db="EMBL/GenBank/DDBJ databases">
        <title>A draft genome for the cacao thread blight pathogen Marasmius crinis-equi.</title>
        <authorList>
            <person name="Cohen S.P."/>
            <person name="Baruah I.K."/>
            <person name="Amoako-Attah I."/>
            <person name="Bukari Y."/>
            <person name="Meinhardt L.W."/>
            <person name="Bailey B.A."/>
        </authorList>
    </citation>
    <scope>NUCLEOTIDE SEQUENCE [LARGE SCALE GENOMIC DNA]</scope>
    <source>
        <strain evidence="14 15">GH-76</strain>
    </source>
</reference>
<comment type="caution">
    <text evidence="14">The sequence shown here is derived from an EMBL/GenBank/DDBJ whole genome shotgun (WGS) entry which is preliminary data.</text>
</comment>
<name>A0ABR3FPS6_9AGAR</name>
<dbReference type="PANTHER" id="PTHR28262:SF1">
    <property type="entry name" value="DASH COMPLEX SUBUNIT SPC19"/>
    <property type="match status" value="1"/>
</dbReference>
<dbReference type="Pfam" id="PF08287">
    <property type="entry name" value="DASH_Spc19"/>
    <property type="match status" value="1"/>
</dbReference>
<evidence type="ECO:0000256" key="5">
    <source>
        <dbReference type="ARBA" id="ARBA00016329"/>
    </source>
</evidence>
<gene>
    <name evidence="14" type="ORF">V5O48_004520</name>
</gene>
<evidence type="ECO:0000313" key="14">
    <source>
        <dbReference type="EMBL" id="KAL0577451.1"/>
    </source>
</evidence>
<keyword evidence="13" id="KW-0175">Coiled coil</keyword>
<evidence type="ECO:0000256" key="11">
    <source>
        <dbReference type="ARBA" id="ARBA00023328"/>
    </source>
</evidence>
<evidence type="ECO:0000256" key="12">
    <source>
        <dbReference type="ARBA" id="ARBA00032583"/>
    </source>
</evidence>
<evidence type="ECO:0000256" key="9">
    <source>
        <dbReference type="ARBA" id="ARBA00023212"/>
    </source>
</evidence>
<keyword evidence="11" id="KW-0137">Centromere</keyword>
<evidence type="ECO:0000256" key="13">
    <source>
        <dbReference type="SAM" id="Coils"/>
    </source>
</evidence>
<keyword evidence="8" id="KW-0995">Kinetochore</keyword>
<dbReference type="Proteomes" id="UP001465976">
    <property type="component" value="Unassembled WGS sequence"/>
</dbReference>
<evidence type="ECO:0000256" key="7">
    <source>
        <dbReference type="ARBA" id="ARBA00022490"/>
    </source>
</evidence>
<protein>
    <recommendedName>
        <fullName evidence="5">DASH complex subunit SPC19</fullName>
    </recommendedName>
    <alternativeName>
        <fullName evidence="12">Outer kinetochore protein SPC19</fullName>
    </alternativeName>
</protein>
<evidence type="ECO:0000256" key="2">
    <source>
        <dbReference type="ARBA" id="ARBA00004186"/>
    </source>
</evidence>
<comment type="subcellular location">
    <subcellularLocation>
        <location evidence="3">Chromosome</location>
        <location evidence="3">Centromere</location>
        <location evidence="3">Kinetochore</location>
    </subcellularLocation>
    <subcellularLocation>
        <location evidence="2">Cytoplasm</location>
        <location evidence="2">Cytoskeleton</location>
        <location evidence="2">Spindle</location>
    </subcellularLocation>
    <subcellularLocation>
        <location evidence="1">Nucleus</location>
    </subcellularLocation>
</comment>
<dbReference type="InterPro" id="IPR013251">
    <property type="entry name" value="DASH_Spc19"/>
</dbReference>
<accession>A0ABR3FPS6</accession>
<keyword evidence="7" id="KW-0963">Cytoplasm</keyword>
<keyword evidence="15" id="KW-1185">Reference proteome</keyword>
<feature type="coiled-coil region" evidence="13">
    <location>
        <begin position="45"/>
        <end position="112"/>
    </location>
</feature>